<dbReference type="InterPro" id="IPR032466">
    <property type="entry name" value="Metal_Hydrolase"/>
</dbReference>
<evidence type="ECO:0000313" key="2">
    <source>
        <dbReference type="EMBL" id="TBW23735.1"/>
    </source>
</evidence>
<dbReference type="AlphaFoldDB" id="A0A4Q9V272"/>
<dbReference type="Proteomes" id="UP000293036">
    <property type="component" value="Unassembled WGS sequence"/>
</dbReference>
<dbReference type="SUPFAM" id="SSF51556">
    <property type="entry name" value="Metallo-dependent hydrolases"/>
    <property type="match status" value="1"/>
</dbReference>
<comment type="caution">
    <text evidence="2">The sequence shown here is derived from an EMBL/GenBank/DDBJ whole genome shotgun (WGS) entry which is preliminary data.</text>
</comment>
<dbReference type="OrthoDB" id="9810005at2"/>
<dbReference type="InterPro" id="IPR001130">
    <property type="entry name" value="TatD-like"/>
</dbReference>
<dbReference type="PIRSF" id="PIRSF005902">
    <property type="entry name" value="DNase_TatD"/>
    <property type="match status" value="1"/>
</dbReference>
<dbReference type="PANTHER" id="PTHR46124">
    <property type="entry name" value="D-AMINOACYL-TRNA DEACYLASE"/>
    <property type="match status" value="1"/>
</dbReference>
<organism evidence="2 3">
    <name type="scientific">Arcanobacterium bovis</name>
    <dbReference type="NCBI Taxonomy" id="2529275"/>
    <lineage>
        <taxon>Bacteria</taxon>
        <taxon>Bacillati</taxon>
        <taxon>Actinomycetota</taxon>
        <taxon>Actinomycetes</taxon>
        <taxon>Actinomycetales</taxon>
        <taxon>Actinomycetaceae</taxon>
        <taxon>Arcanobacterium</taxon>
    </lineage>
</organism>
<dbReference type="RefSeq" id="WP_131279210.1">
    <property type="nucleotide sequence ID" value="NZ_JBHSLR010000009.1"/>
</dbReference>
<protein>
    <submittedName>
        <fullName evidence="2">TatD family deoxyribonuclease</fullName>
    </submittedName>
</protein>
<keyword evidence="1" id="KW-0479">Metal-binding</keyword>
<name>A0A4Q9V272_9ACTO</name>
<dbReference type="CDD" id="cd01310">
    <property type="entry name" value="TatD_DNAse"/>
    <property type="match status" value="1"/>
</dbReference>
<feature type="binding site" evidence="1">
    <location>
        <position position="194"/>
    </location>
    <ligand>
        <name>a divalent metal cation</name>
        <dbReference type="ChEBI" id="CHEBI:60240"/>
        <label>2</label>
    </ligand>
</feature>
<feature type="binding site" evidence="1">
    <location>
        <position position="218"/>
    </location>
    <ligand>
        <name>a divalent metal cation</name>
        <dbReference type="ChEBI" id="CHEBI:60240"/>
        <label>2</label>
    </ligand>
</feature>
<feature type="binding site" evidence="1">
    <location>
        <position position="157"/>
    </location>
    <ligand>
        <name>a divalent metal cation</name>
        <dbReference type="ChEBI" id="CHEBI:60240"/>
        <label>1</label>
    </ligand>
</feature>
<gene>
    <name evidence="2" type="ORF">EZJ44_00940</name>
</gene>
<feature type="binding site" evidence="1">
    <location>
        <position position="268"/>
    </location>
    <ligand>
        <name>a divalent metal cation</name>
        <dbReference type="ChEBI" id="CHEBI:60240"/>
        <label>1</label>
    </ligand>
</feature>
<dbReference type="GO" id="GO:0005829">
    <property type="term" value="C:cytosol"/>
    <property type="evidence" value="ECO:0007669"/>
    <property type="project" value="TreeGrafter"/>
</dbReference>
<evidence type="ECO:0000256" key="1">
    <source>
        <dbReference type="PIRSR" id="PIRSR005902-1"/>
    </source>
</evidence>
<keyword evidence="3" id="KW-1185">Reference proteome</keyword>
<dbReference type="GO" id="GO:0016788">
    <property type="term" value="F:hydrolase activity, acting on ester bonds"/>
    <property type="evidence" value="ECO:0007669"/>
    <property type="project" value="InterPro"/>
</dbReference>
<dbReference type="Gene3D" id="3.20.20.140">
    <property type="entry name" value="Metal-dependent hydrolases"/>
    <property type="match status" value="1"/>
</dbReference>
<dbReference type="GO" id="GO:0046872">
    <property type="term" value="F:metal ion binding"/>
    <property type="evidence" value="ECO:0007669"/>
    <property type="project" value="UniProtKB-KW"/>
</dbReference>
<reference evidence="2 3" key="1">
    <citation type="submission" date="2019-02" db="EMBL/GenBank/DDBJ databases">
        <title>Arcanobacterium bovis sp. nov., isolated from the milk of a cow with mastitis.</title>
        <authorList>
            <person name="Sammra O."/>
            <person name="Foster G."/>
            <person name="Hassan A."/>
            <person name="Alssahen M."/>
            <person name="Laemmler C."/>
            <person name="Borowiak M."/>
            <person name="Malorny B."/>
            <person name="Abdulmawjood A."/>
        </authorList>
    </citation>
    <scope>NUCLEOTIDE SEQUENCE [LARGE SCALE GENOMIC DNA]</scope>
    <source>
        <strain evidence="2 3">C605018/01/1</strain>
    </source>
</reference>
<accession>A0A4Q9V272</accession>
<dbReference type="PANTHER" id="PTHR46124:SF2">
    <property type="entry name" value="D-AMINOACYL-TRNA DEACYLASE"/>
    <property type="match status" value="1"/>
</dbReference>
<proteinExistence type="predicted"/>
<dbReference type="Pfam" id="PF01026">
    <property type="entry name" value="TatD_DNase"/>
    <property type="match status" value="1"/>
</dbReference>
<dbReference type="EMBL" id="SJDT01000001">
    <property type="protein sequence ID" value="TBW23735.1"/>
    <property type="molecule type" value="Genomic_DNA"/>
</dbReference>
<sequence>MAKNKKRNVPDVPDFLPVPIVDNHTHIAPDPQAVTDESGVVLPLVQAHTDEGGLKPPILLDTLLAGMSEGGIRAAITSGCELPELEFSVRIAREHAQIWAALAIHPNEAAMHAGVREESADGLAHDPLAHHQQFSLDEAIAQVAQLCADDAVVAVGETGLDYFRTGEAGVSAQKATFRAHIALAKELGKPLQIHDRDAHADVVEILLRDGAPEATVFHCFSGDRELAEICAQNGWYASFAGPITYPANDYLREAFVQMPPELVLVETDAPYLTPVPYRGHPNVVWGAAYTASFQAQLRDLPLVSWCEQLNYNTLNVYGI</sequence>
<evidence type="ECO:0000313" key="3">
    <source>
        <dbReference type="Proteomes" id="UP000293036"/>
    </source>
</evidence>